<evidence type="ECO:0000313" key="1">
    <source>
        <dbReference type="EMBL" id="UYP43885.1"/>
    </source>
</evidence>
<proteinExistence type="predicted"/>
<protein>
    <submittedName>
        <fullName evidence="1">Uncharacterized protein</fullName>
    </submittedName>
</protein>
<reference evidence="1" key="1">
    <citation type="submission" date="2022-09" db="EMBL/GenBank/DDBJ databases">
        <title>Actin cytoskeleton and complex cell architecture in an #Asgard archaeon.</title>
        <authorList>
            <person name="Ponce Toledo R.I."/>
            <person name="Schleper C."/>
            <person name="Rodrigues Oliveira T."/>
            <person name="Wollweber F."/>
            <person name="Xu J."/>
            <person name="Rittmann S."/>
            <person name="Klingl A."/>
            <person name="Pilhofer M."/>
        </authorList>
    </citation>
    <scope>NUCLEOTIDE SEQUENCE</scope>
    <source>
        <strain evidence="1">B-35</strain>
    </source>
</reference>
<dbReference type="EMBL" id="CP104013">
    <property type="protein sequence ID" value="UYP43885.1"/>
    <property type="molecule type" value="Genomic_DNA"/>
</dbReference>
<gene>
    <name evidence="1" type="ORF">NEF87_000170</name>
</gene>
<keyword evidence="2" id="KW-1185">Reference proteome</keyword>
<name>A0ABY6HK41_9ARCH</name>
<organism evidence="1 2">
    <name type="scientific">Candidatus Lokiarchaeum ossiferum</name>
    <dbReference type="NCBI Taxonomy" id="2951803"/>
    <lineage>
        <taxon>Archaea</taxon>
        <taxon>Promethearchaeati</taxon>
        <taxon>Promethearchaeota</taxon>
        <taxon>Promethearchaeia</taxon>
        <taxon>Promethearchaeales</taxon>
        <taxon>Promethearchaeaceae</taxon>
        <taxon>Candidatus Lokiarchaeum</taxon>
    </lineage>
</organism>
<evidence type="ECO:0000313" key="2">
    <source>
        <dbReference type="Proteomes" id="UP001208689"/>
    </source>
</evidence>
<sequence>MEENSIHKIIKLLQNLPKDFQKNNINVLSEIFGLLEHLETVFDKHYQISKPSTHFTSRSETTSNIPQISVQSNADAQKLQKDLLKYLRRTRSSMVRIDHKKIIEDH</sequence>
<accession>A0ABY6HK41</accession>
<dbReference type="Proteomes" id="UP001208689">
    <property type="component" value="Chromosome"/>
</dbReference>